<sequence>MAIMRRWESQDPAPVEPEPESGTEPDRLAELEETARRYRELKRAIGDMMFVVDSAGRFLDVNERFAARLGYAASELFEMKLYEVVKDDAEDPRQRMMPFFARSAGQQTLRARSGEEVHVAVSSVGRYDQAGQFAGALVVCRDVPKEEEHAEAIADAAQEMNQPLSGIYGYSELLKGSVGPRDPAYRYARKIYEQSERLASLVKRIKAEQGAPPSGLTLGEQPSTREE</sequence>
<comment type="caution">
    <text evidence="3">The sequence shown here is derived from an EMBL/GenBank/DDBJ whole genome shotgun (WGS) entry which is preliminary data.</text>
</comment>
<dbReference type="InterPro" id="IPR035965">
    <property type="entry name" value="PAS-like_dom_sf"/>
</dbReference>
<dbReference type="CDD" id="cd00130">
    <property type="entry name" value="PAS"/>
    <property type="match status" value="1"/>
</dbReference>
<evidence type="ECO:0000313" key="3">
    <source>
        <dbReference type="EMBL" id="GAH09617.1"/>
    </source>
</evidence>
<dbReference type="GO" id="GO:0000155">
    <property type="term" value="F:phosphorelay sensor kinase activity"/>
    <property type="evidence" value="ECO:0007669"/>
    <property type="project" value="InterPro"/>
</dbReference>
<gene>
    <name evidence="3" type="ORF">S01H4_52028</name>
</gene>
<dbReference type="CDD" id="cd00082">
    <property type="entry name" value="HisKA"/>
    <property type="match status" value="1"/>
</dbReference>
<protein>
    <recommendedName>
        <fullName evidence="2">PAS domain-containing protein</fullName>
    </recommendedName>
</protein>
<proteinExistence type="predicted"/>
<dbReference type="Pfam" id="PF00989">
    <property type="entry name" value="PAS"/>
    <property type="match status" value="1"/>
</dbReference>
<dbReference type="PROSITE" id="PS50112">
    <property type="entry name" value="PAS"/>
    <property type="match status" value="1"/>
</dbReference>
<dbReference type="SUPFAM" id="SSF47384">
    <property type="entry name" value="Homodimeric domain of signal transducing histidine kinase"/>
    <property type="match status" value="1"/>
</dbReference>
<dbReference type="InterPro" id="IPR000014">
    <property type="entry name" value="PAS"/>
</dbReference>
<reference evidence="3" key="1">
    <citation type="journal article" date="2014" name="Front. Microbiol.">
        <title>High frequency of phylogenetically diverse reductive dehalogenase-homologous genes in deep subseafloor sedimentary metagenomes.</title>
        <authorList>
            <person name="Kawai M."/>
            <person name="Futagami T."/>
            <person name="Toyoda A."/>
            <person name="Takaki Y."/>
            <person name="Nishi S."/>
            <person name="Hori S."/>
            <person name="Arai W."/>
            <person name="Tsubouchi T."/>
            <person name="Morono Y."/>
            <person name="Uchiyama I."/>
            <person name="Ito T."/>
            <person name="Fujiyama A."/>
            <person name="Inagaki F."/>
            <person name="Takami H."/>
        </authorList>
    </citation>
    <scope>NUCLEOTIDE SEQUENCE</scope>
    <source>
        <strain evidence="3">Expedition CK06-06</strain>
    </source>
</reference>
<dbReference type="AlphaFoldDB" id="X1CPA6"/>
<name>X1CPA6_9ZZZZ</name>
<dbReference type="Gene3D" id="3.30.450.20">
    <property type="entry name" value="PAS domain"/>
    <property type="match status" value="1"/>
</dbReference>
<dbReference type="GO" id="GO:0006355">
    <property type="term" value="P:regulation of DNA-templated transcription"/>
    <property type="evidence" value="ECO:0007669"/>
    <property type="project" value="InterPro"/>
</dbReference>
<dbReference type="Pfam" id="PF00512">
    <property type="entry name" value="HisKA"/>
    <property type="match status" value="1"/>
</dbReference>
<accession>X1CPA6</accession>
<feature type="domain" description="PAS" evidence="2">
    <location>
        <begin position="34"/>
        <end position="88"/>
    </location>
</feature>
<dbReference type="NCBIfam" id="TIGR00229">
    <property type="entry name" value="sensory_box"/>
    <property type="match status" value="1"/>
</dbReference>
<dbReference type="InterPro" id="IPR036097">
    <property type="entry name" value="HisK_dim/P_sf"/>
</dbReference>
<dbReference type="SUPFAM" id="SSF55785">
    <property type="entry name" value="PYP-like sensor domain (PAS domain)"/>
    <property type="match status" value="1"/>
</dbReference>
<dbReference type="SMART" id="SM00091">
    <property type="entry name" value="PAS"/>
    <property type="match status" value="1"/>
</dbReference>
<dbReference type="EMBL" id="BART01029682">
    <property type="protein sequence ID" value="GAH09617.1"/>
    <property type="molecule type" value="Genomic_DNA"/>
</dbReference>
<evidence type="ECO:0000259" key="2">
    <source>
        <dbReference type="PROSITE" id="PS50112"/>
    </source>
</evidence>
<dbReference type="InterPro" id="IPR013767">
    <property type="entry name" value="PAS_fold"/>
</dbReference>
<organism evidence="3">
    <name type="scientific">marine sediment metagenome</name>
    <dbReference type="NCBI Taxonomy" id="412755"/>
    <lineage>
        <taxon>unclassified sequences</taxon>
        <taxon>metagenomes</taxon>
        <taxon>ecological metagenomes</taxon>
    </lineage>
</organism>
<dbReference type="SMART" id="SM00388">
    <property type="entry name" value="HisKA"/>
    <property type="match status" value="1"/>
</dbReference>
<evidence type="ECO:0000256" key="1">
    <source>
        <dbReference type="SAM" id="MobiDB-lite"/>
    </source>
</evidence>
<feature type="region of interest" description="Disordered" evidence="1">
    <location>
        <begin position="1"/>
        <end position="27"/>
    </location>
</feature>
<dbReference type="Gene3D" id="1.10.287.130">
    <property type="match status" value="1"/>
</dbReference>
<dbReference type="InterPro" id="IPR003661">
    <property type="entry name" value="HisK_dim/P_dom"/>
</dbReference>